<dbReference type="SUPFAM" id="SSF55347">
    <property type="entry name" value="Glyceraldehyde-3-phosphate dehydrogenase-like, C-terminal domain"/>
    <property type="match status" value="1"/>
</dbReference>
<keyword evidence="7" id="KW-1185">Reference proteome</keyword>
<evidence type="ECO:0000259" key="5">
    <source>
        <dbReference type="Pfam" id="PF22725"/>
    </source>
</evidence>
<evidence type="ECO:0000259" key="4">
    <source>
        <dbReference type="Pfam" id="PF01408"/>
    </source>
</evidence>
<reference evidence="6" key="1">
    <citation type="submission" date="2021-11" db="EMBL/GenBank/DDBJ databases">
        <title>Streptomyces corallinus and Kineosporia corallina sp. nov., two new coral-derived marine actinobacteria.</title>
        <authorList>
            <person name="Buangrab K."/>
            <person name="Sutthacheep M."/>
            <person name="Yeemin T."/>
            <person name="Harunari E."/>
            <person name="Igarashi Y."/>
            <person name="Sripreechasak P."/>
            <person name="Kanchanasin P."/>
            <person name="Tanasupawat S."/>
            <person name="Phongsopitanun W."/>
        </authorList>
    </citation>
    <scope>NUCLEOTIDE SEQUENCE</scope>
    <source>
        <strain evidence="6">JCM 31032</strain>
    </source>
</reference>
<evidence type="ECO:0000256" key="3">
    <source>
        <dbReference type="SAM" id="MobiDB-lite"/>
    </source>
</evidence>
<dbReference type="Proteomes" id="UP001138997">
    <property type="component" value="Unassembled WGS sequence"/>
</dbReference>
<evidence type="ECO:0000313" key="6">
    <source>
        <dbReference type="EMBL" id="MCD5314083.1"/>
    </source>
</evidence>
<dbReference type="InterPro" id="IPR000683">
    <property type="entry name" value="Gfo/Idh/MocA-like_OxRdtase_N"/>
</dbReference>
<sequence>MTIRTAVIGFGTAGRVFHAPLVAAEPRFALSAVVTSSPERAAVVAAEYPGTVVLSSTDELFDRAEEFDLVVIGSPNETHAPLALRAIEAGLHVVIDKPIAVTAAESRQVVEAAAAAGVKLTVFQNRRWDGDFKTLQAVLEKGELGEVRQFETSFEWWSPKVTERWKDTATPQSGGGMLYDLGPHLIDQAIQLFGPVEEIHAELDARRPGAFNDDDSFMTMRHTSGVRTRMWMSAISPAPRPRFRVVGSQGVFVSEGLDPQEPQSIAGRRPGSEGFGRHDDGRTATISTPEGERAVELQAGEYLAFYRLLGDALTDSASLPIDPADSITALELIERAVRG</sequence>
<dbReference type="PANTHER" id="PTHR43708:SF5">
    <property type="entry name" value="CONSERVED EXPRESSED OXIDOREDUCTASE (EUROFUNG)-RELATED"/>
    <property type="match status" value="1"/>
</dbReference>
<evidence type="ECO:0000256" key="1">
    <source>
        <dbReference type="ARBA" id="ARBA00010928"/>
    </source>
</evidence>
<comment type="similarity">
    <text evidence="1">Belongs to the Gfo/Idh/MocA family.</text>
</comment>
<dbReference type="RefSeq" id="WP_231446316.1">
    <property type="nucleotide sequence ID" value="NZ_JAJOMB010000014.1"/>
</dbReference>
<dbReference type="InterPro" id="IPR036291">
    <property type="entry name" value="NAD(P)-bd_dom_sf"/>
</dbReference>
<name>A0A9X1T1Y5_9ACTN</name>
<protein>
    <submittedName>
        <fullName evidence="6">Gfo/Idh/MocA family oxidoreductase</fullName>
    </submittedName>
</protein>
<accession>A0A9X1T1Y5</accession>
<evidence type="ECO:0000256" key="2">
    <source>
        <dbReference type="ARBA" id="ARBA00023002"/>
    </source>
</evidence>
<keyword evidence="2" id="KW-0560">Oxidoreductase</keyword>
<dbReference type="InterPro" id="IPR055170">
    <property type="entry name" value="GFO_IDH_MocA-like_dom"/>
</dbReference>
<dbReference type="Gene3D" id="3.30.360.10">
    <property type="entry name" value="Dihydrodipicolinate Reductase, domain 2"/>
    <property type="match status" value="1"/>
</dbReference>
<feature type="domain" description="Gfo/Idh/MocA-like oxidoreductase N-terminal" evidence="4">
    <location>
        <begin position="3"/>
        <end position="122"/>
    </location>
</feature>
<dbReference type="GO" id="GO:0000166">
    <property type="term" value="F:nucleotide binding"/>
    <property type="evidence" value="ECO:0007669"/>
    <property type="project" value="InterPro"/>
</dbReference>
<dbReference type="Pfam" id="PF01408">
    <property type="entry name" value="GFO_IDH_MocA"/>
    <property type="match status" value="1"/>
</dbReference>
<feature type="region of interest" description="Disordered" evidence="3">
    <location>
        <begin position="255"/>
        <end position="290"/>
    </location>
</feature>
<evidence type="ECO:0000313" key="7">
    <source>
        <dbReference type="Proteomes" id="UP001138997"/>
    </source>
</evidence>
<organism evidence="6 7">
    <name type="scientific">Kineosporia babensis</name>
    <dbReference type="NCBI Taxonomy" id="499548"/>
    <lineage>
        <taxon>Bacteria</taxon>
        <taxon>Bacillati</taxon>
        <taxon>Actinomycetota</taxon>
        <taxon>Actinomycetes</taxon>
        <taxon>Kineosporiales</taxon>
        <taxon>Kineosporiaceae</taxon>
        <taxon>Kineosporia</taxon>
    </lineage>
</organism>
<dbReference type="InterPro" id="IPR051317">
    <property type="entry name" value="Gfo/Idh/MocA_oxidoreduct"/>
</dbReference>
<dbReference type="EMBL" id="JAJOMB010000014">
    <property type="protein sequence ID" value="MCD5314083.1"/>
    <property type="molecule type" value="Genomic_DNA"/>
</dbReference>
<dbReference type="SUPFAM" id="SSF51735">
    <property type="entry name" value="NAD(P)-binding Rossmann-fold domains"/>
    <property type="match status" value="1"/>
</dbReference>
<dbReference type="Pfam" id="PF22725">
    <property type="entry name" value="GFO_IDH_MocA_C3"/>
    <property type="match status" value="1"/>
</dbReference>
<gene>
    <name evidence="6" type="ORF">LR394_24550</name>
</gene>
<dbReference type="GO" id="GO:0016491">
    <property type="term" value="F:oxidoreductase activity"/>
    <property type="evidence" value="ECO:0007669"/>
    <property type="project" value="UniProtKB-KW"/>
</dbReference>
<dbReference type="AlphaFoldDB" id="A0A9X1T1Y5"/>
<dbReference type="Gene3D" id="3.40.50.720">
    <property type="entry name" value="NAD(P)-binding Rossmann-like Domain"/>
    <property type="match status" value="1"/>
</dbReference>
<dbReference type="PANTHER" id="PTHR43708">
    <property type="entry name" value="CONSERVED EXPRESSED OXIDOREDUCTASE (EUROFUNG)"/>
    <property type="match status" value="1"/>
</dbReference>
<feature type="domain" description="GFO/IDH/MocA-like oxidoreductase" evidence="5">
    <location>
        <begin position="132"/>
        <end position="252"/>
    </location>
</feature>
<comment type="caution">
    <text evidence="6">The sequence shown here is derived from an EMBL/GenBank/DDBJ whole genome shotgun (WGS) entry which is preliminary data.</text>
</comment>
<proteinExistence type="inferred from homology"/>